<feature type="region of interest" description="Disordered" evidence="1">
    <location>
        <begin position="59"/>
        <end position="81"/>
    </location>
</feature>
<name>A0A1S7S795_AGRTU</name>
<accession>A0A1S7S795</accession>
<evidence type="ECO:0000256" key="1">
    <source>
        <dbReference type="SAM" id="MobiDB-lite"/>
    </source>
</evidence>
<protein>
    <submittedName>
        <fullName evidence="2">Uncharacterized protein</fullName>
    </submittedName>
</protein>
<reference evidence="2 3" key="1">
    <citation type="submission" date="2016-01" db="EMBL/GenBank/DDBJ databases">
        <authorList>
            <person name="Oliw E.H."/>
        </authorList>
    </citation>
    <scope>NUCLEOTIDE SEQUENCE [LARGE SCALE GENOMIC DNA]</scope>
    <source>
        <strain evidence="2 3">Kerr 14</strain>
    </source>
</reference>
<dbReference type="AlphaFoldDB" id="A0A1S7S795"/>
<gene>
    <name evidence="2" type="ORF">AGR4C_Lc90067</name>
</gene>
<sequence length="81" mass="9071">MPDGNMTASPSDKTVILAIILILPPGGRLRPKKSRANQMRGLIKENDNAKANTRNFGSIRSWPRMHGAQPRLWPQLTPRMP</sequence>
<evidence type="ECO:0000313" key="2">
    <source>
        <dbReference type="EMBL" id="CUX63227.1"/>
    </source>
</evidence>
<proteinExistence type="predicted"/>
<dbReference type="EMBL" id="FBWC01000031">
    <property type="protein sequence ID" value="CUX63227.1"/>
    <property type="molecule type" value="Genomic_DNA"/>
</dbReference>
<evidence type="ECO:0000313" key="3">
    <source>
        <dbReference type="Proteomes" id="UP000191897"/>
    </source>
</evidence>
<organism evidence="2 3">
    <name type="scientific">Agrobacterium tumefaciens str. Kerr 14</name>
    <dbReference type="NCBI Taxonomy" id="1183424"/>
    <lineage>
        <taxon>Bacteria</taxon>
        <taxon>Pseudomonadati</taxon>
        <taxon>Pseudomonadota</taxon>
        <taxon>Alphaproteobacteria</taxon>
        <taxon>Hyphomicrobiales</taxon>
        <taxon>Rhizobiaceae</taxon>
        <taxon>Rhizobium/Agrobacterium group</taxon>
        <taxon>Agrobacterium</taxon>
        <taxon>Agrobacterium tumefaciens complex</taxon>
    </lineage>
</organism>
<dbReference type="Proteomes" id="UP000191897">
    <property type="component" value="Unassembled WGS sequence"/>
</dbReference>